<name>A0ABY0TAT7_9PROT</name>
<reference evidence="2 3" key="1">
    <citation type="submission" date="2016-10" db="EMBL/GenBank/DDBJ databases">
        <authorList>
            <person name="Varghese N."/>
            <person name="Submissions S."/>
        </authorList>
    </citation>
    <scope>NUCLEOTIDE SEQUENCE [LARGE SCALE GENOMIC DNA]</scope>
    <source>
        <strain evidence="2 3">Nl1</strain>
    </source>
</reference>
<evidence type="ECO:0000256" key="1">
    <source>
        <dbReference type="SAM" id="MobiDB-lite"/>
    </source>
</evidence>
<organism evidence="2 3">
    <name type="scientific">Nitrosospira multiformis</name>
    <dbReference type="NCBI Taxonomy" id="1231"/>
    <lineage>
        <taxon>Bacteria</taxon>
        <taxon>Pseudomonadati</taxon>
        <taxon>Pseudomonadota</taxon>
        <taxon>Betaproteobacteria</taxon>
        <taxon>Nitrosomonadales</taxon>
        <taxon>Nitrosomonadaceae</taxon>
        <taxon>Nitrosospira</taxon>
    </lineage>
</organism>
<feature type="region of interest" description="Disordered" evidence="1">
    <location>
        <begin position="1"/>
        <end position="40"/>
    </location>
</feature>
<dbReference type="EMBL" id="FNKY01000001">
    <property type="protein sequence ID" value="SDQ55070.1"/>
    <property type="molecule type" value="Genomic_DNA"/>
</dbReference>
<evidence type="ECO:0000313" key="2">
    <source>
        <dbReference type="EMBL" id="SDQ55070.1"/>
    </source>
</evidence>
<proteinExistence type="predicted"/>
<gene>
    <name evidence="2" type="ORF">SAMN05216402_1281</name>
</gene>
<dbReference type="Proteomes" id="UP000183471">
    <property type="component" value="Unassembled WGS sequence"/>
</dbReference>
<accession>A0ABY0TAT7</accession>
<sequence>MVQSHLPAEGIAPPRTVAFRDGPPYPVPKNRALYPAPLPD</sequence>
<comment type="caution">
    <text evidence="2">The sequence shown here is derived from an EMBL/GenBank/DDBJ whole genome shotgun (WGS) entry which is preliminary data.</text>
</comment>
<evidence type="ECO:0000313" key="3">
    <source>
        <dbReference type="Proteomes" id="UP000183471"/>
    </source>
</evidence>
<protein>
    <submittedName>
        <fullName evidence="2">Uncharacterized protein</fullName>
    </submittedName>
</protein>
<keyword evidence="3" id="KW-1185">Reference proteome</keyword>